<name>A0A819KTS7_9BILA</name>
<accession>A0A819KTS7</accession>
<reference evidence="1" key="1">
    <citation type="submission" date="2021-02" db="EMBL/GenBank/DDBJ databases">
        <authorList>
            <person name="Nowell W R."/>
        </authorList>
    </citation>
    <scope>NUCLEOTIDE SEQUENCE</scope>
</reference>
<evidence type="ECO:0000313" key="2">
    <source>
        <dbReference type="Proteomes" id="UP000663881"/>
    </source>
</evidence>
<organism evidence="1 2">
    <name type="scientific">Adineta steineri</name>
    <dbReference type="NCBI Taxonomy" id="433720"/>
    <lineage>
        <taxon>Eukaryota</taxon>
        <taxon>Metazoa</taxon>
        <taxon>Spiralia</taxon>
        <taxon>Gnathifera</taxon>
        <taxon>Rotifera</taxon>
        <taxon>Eurotatoria</taxon>
        <taxon>Bdelloidea</taxon>
        <taxon>Adinetida</taxon>
        <taxon>Adinetidae</taxon>
        <taxon>Adineta</taxon>
    </lineage>
</organism>
<dbReference type="Proteomes" id="UP000663881">
    <property type="component" value="Unassembled WGS sequence"/>
</dbReference>
<proteinExistence type="predicted"/>
<protein>
    <submittedName>
        <fullName evidence="1">Uncharacterized protein</fullName>
    </submittedName>
</protein>
<feature type="non-terminal residue" evidence="1">
    <location>
        <position position="300"/>
    </location>
</feature>
<sequence length="300" mass="33999">MTRSTNILKIPKSDIVHTVSGLILHYVSEYRPSNKIVTFTVTFPMVEDMCYFVPASAMQKIPGCKRQFSKTNLAQLNKKRRPDPNKGNITNVKSTIGKPRLKRLITELISIAVGTASLALSTANTFQMINLKSEVKFLTQSLQSQNQVMNNNRAQILHLSEGQLKLAHELNHTEYALNQTIQLVNEHSDILRKTEDKMRTIHSMTLFLSERLAALIHAVEAHFLYTSIENIMKNNLNLEFIHHKDLPRVVKLIVEATNITFDDSSSSIPIIALISKLLVQQRIDFIPAKKTQKTDNGKMI</sequence>
<dbReference type="AlphaFoldDB" id="A0A819KTS7"/>
<comment type="caution">
    <text evidence="1">The sequence shown here is derived from an EMBL/GenBank/DDBJ whole genome shotgun (WGS) entry which is preliminary data.</text>
</comment>
<dbReference type="EMBL" id="CAJOAY010002428">
    <property type="protein sequence ID" value="CAF3951634.1"/>
    <property type="molecule type" value="Genomic_DNA"/>
</dbReference>
<evidence type="ECO:0000313" key="1">
    <source>
        <dbReference type="EMBL" id="CAF3951634.1"/>
    </source>
</evidence>
<gene>
    <name evidence="1" type="ORF">OKA104_LOCUS26993</name>
</gene>